<sequence length="146" mass="16427">MYTGENGVIKVLKGALVLMKGKKVDGLYQLLGRTVIGLVVTSSSELKDTDATRLWHMRLGKMSERGMQMLSKNGLLWGVKIGKLEFCEHFVLCKQRMVKFSTGIHKTKGILDYLFGRLESSKLELVSIQRTILLEPMDVVLKKKIG</sequence>
<evidence type="ECO:0000313" key="2">
    <source>
        <dbReference type="EMBL" id="GAV68076.1"/>
    </source>
</evidence>
<evidence type="ECO:0000259" key="1">
    <source>
        <dbReference type="Pfam" id="PF13976"/>
    </source>
</evidence>
<dbReference type="EMBL" id="BDDD01000605">
    <property type="protein sequence ID" value="GAV68076.1"/>
    <property type="molecule type" value="Genomic_DNA"/>
</dbReference>
<keyword evidence="3" id="KW-1185">Reference proteome</keyword>
<organism evidence="2 3">
    <name type="scientific">Cephalotus follicularis</name>
    <name type="common">Albany pitcher plant</name>
    <dbReference type="NCBI Taxonomy" id="3775"/>
    <lineage>
        <taxon>Eukaryota</taxon>
        <taxon>Viridiplantae</taxon>
        <taxon>Streptophyta</taxon>
        <taxon>Embryophyta</taxon>
        <taxon>Tracheophyta</taxon>
        <taxon>Spermatophyta</taxon>
        <taxon>Magnoliopsida</taxon>
        <taxon>eudicotyledons</taxon>
        <taxon>Gunneridae</taxon>
        <taxon>Pentapetalae</taxon>
        <taxon>rosids</taxon>
        <taxon>fabids</taxon>
        <taxon>Oxalidales</taxon>
        <taxon>Cephalotaceae</taxon>
        <taxon>Cephalotus</taxon>
    </lineage>
</organism>
<feature type="domain" description="GAG-pre-integrase" evidence="1">
    <location>
        <begin position="26"/>
        <end position="95"/>
    </location>
</feature>
<reference evidence="3" key="1">
    <citation type="submission" date="2016-04" db="EMBL/GenBank/DDBJ databases">
        <title>Cephalotus genome sequencing.</title>
        <authorList>
            <person name="Fukushima K."/>
            <person name="Hasebe M."/>
            <person name="Fang X."/>
        </authorList>
    </citation>
    <scope>NUCLEOTIDE SEQUENCE [LARGE SCALE GENOMIC DNA]</scope>
    <source>
        <strain evidence="3">cv. St1</strain>
    </source>
</reference>
<proteinExistence type="predicted"/>
<dbReference type="InterPro" id="IPR025724">
    <property type="entry name" value="GAG-pre-integrase_dom"/>
</dbReference>
<dbReference type="AlphaFoldDB" id="A0A1Q3BJ52"/>
<comment type="caution">
    <text evidence="2">The sequence shown here is derived from an EMBL/GenBank/DDBJ whole genome shotgun (WGS) entry which is preliminary data.</text>
</comment>
<evidence type="ECO:0000313" key="3">
    <source>
        <dbReference type="Proteomes" id="UP000187406"/>
    </source>
</evidence>
<dbReference type="Proteomes" id="UP000187406">
    <property type="component" value="Unassembled WGS sequence"/>
</dbReference>
<accession>A0A1Q3BJ52</accession>
<name>A0A1Q3BJ52_CEPFO</name>
<dbReference type="Pfam" id="PF13976">
    <property type="entry name" value="gag_pre-integrs"/>
    <property type="match status" value="1"/>
</dbReference>
<dbReference type="InParanoid" id="A0A1Q3BJ52"/>
<gene>
    <name evidence="2" type="ORF">CFOL_v3_11579</name>
</gene>
<dbReference type="OrthoDB" id="1751483at2759"/>
<protein>
    <submittedName>
        <fullName evidence="2">Gag_pre-integrs domain-containing protein</fullName>
    </submittedName>
</protein>